<feature type="domain" description="DRBM" evidence="2">
    <location>
        <begin position="121"/>
        <end position="184"/>
    </location>
</feature>
<evidence type="ECO:0000313" key="4">
    <source>
        <dbReference type="EMBL" id="ELU14143.1"/>
    </source>
</evidence>
<accession>R7V5L2</accession>
<dbReference type="STRING" id="283909.R7V5L2"/>
<dbReference type="PANTHER" id="PTHR10910">
    <property type="entry name" value="EUKARYOTE SPECIFIC DSRNA BINDING PROTEIN"/>
    <property type="match status" value="1"/>
</dbReference>
<keyword evidence="6" id="KW-1185">Reference proteome</keyword>
<evidence type="ECO:0000259" key="3">
    <source>
        <dbReference type="PROSITE" id="PS50141"/>
    </source>
</evidence>
<dbReference type="PANTHER" id="PTHR10910:SF62">
    <property type="entry name" value="AT07585P-RELATED"/>
    <property type="match status" value="1"/>
</dbReference>
<evidence type="ECO:0000313" key="5">
    <source>
        <dbReference type="EnsemblMetazoa" id="CapteP176450"/>
    </source>
</evidence>
<dbReference type="EMBL" id="AMQN01004949">
    <property type="status" value="NOT_ANNOTATED_CDS"/>
    <property type="molecule type" value="Genomic_DNA"/>
</dbReference>
<dbReference type="Gene3D" id="3.30.160.20">
    <property type="match status" value="2"/>
</dbReference>
<dbReference type="GO" id="GO:0006382">
    <property type="term" value="P:adenosine to inosine editing"/>
    <property type="evidence" value="ECO:0007669"/>
    <property type="project" value="TreeGrafter"/>
</dbReference>
<dbReference type="Pfam" id="PF02137">
    <property type="entry name" value="A_deamin"/>
    <property type="match status" value="1"/>
</dbReference>
<keyword evidence="1" id="KW-0694">RNA-binding</keyword>
<dbReference type="GO" id="GO:0008251">
    <property type="term" value="F:tRNA-specific adenosine deaminase activity"/>
    <property type="evidence" value="ECO:0007669"/>
    <property type="project" value="TreeGrafter"/>
</dbReference>
<dbReference type="EMBL" id="KB294746">
    <property type="protein sequence ID" value="ELU14143.1"/>
    <property type="molecule type" value="Genomic_DNA"/>
</dbReference>
<dbReference type="OMA" id="IFSPHES"/>
<dbReference type="AlphaFoldDB" id="R7V5L2"/>
<dbReference type="GO" id="GO:0003726">
    <property type="term" value="F:double-stranded RNA adenosine deaminase activity"/>
    <property type="evidence" value="ECO:0007669"/>
    <property type="project" value="TreeGrafter"/>
</dbReference>
<dbReference type="Proteomes" id="UP000014760">
    <property type="component" value="Unassembled WGS sequence"/>
</dbReference>
<gene>
    <name evidence="4" type="ORF">CAPTEDRAFT_176450</name>
</gene>
<dbReference type="SMART" id="SM00358">
    <property type="entry name" value="DSRM"/>
    <property type="match status" value="2"/>
</dbReference>
<dbReference type="FunCoup" id="R7V5L2">
    <property type="interactions" value="994"/>
</dbReference>
<dbReference type="PROSITE" id="PS50137">
    <property type="entry name" value="DS_RBD"/>
    <property type="match status" value="2"/>
</dbReference>
<dbReference type="PROSITE" id="PS50141">
    <property type="entry name" value="A_DEAMIN_EDITASE"/>
    <property type="match status" value="1"/>
</dbReference>
<dbReference type="HOGENOM" id="CLU_005382_3_1_1"/>
<evidence type="ECO:0000313" key="6">
    <source>
        <dbReference type="Proteomes" id="UP000014760"/>
    </source>
</evidence>
<dbReference type="GO" id="GO:0005737">
    <property type="term" value="C:cytoplasm"/>
    <property type="evidence" value="ECO:0007669"/>
    <property type="project" value="TreeGrafter"/>
</dbReference>
<reference evidence="5" key="3">
    <citation type="submission" date="2015-06" db="UniProtKB">
        <authorList>
            <consortium name="EnsemblMetazoa"/>
        </authorList>
    </citation>
    <scope>IDENTIFICATION</scope>
</reference>
<dbReference type="GO" id="GO:0005730">
    <property type="term" value="C:nucleolus"/>
    <property type="evidence" value="ECO:0007669"/>
    <property type="project" value="TreeGrafter"/>
</dbReference>
<name>R7V5L2_CAPTE</name>
<evidence type="ECO:0000259" key="2">
    <source>
        <dbReference type="PROSITE" id="PS50137"/>
    </source>
</evidence>
<dbReference type="Pfam" id="PF00035">
    <property type="entry name" value="dsrm"/>
    <property type="match status" value="2"/>
</dbReference>
<dbReference type="SUPFAM" id="SSF54768">
    <property type="entry name" value="dsRNA-binding domain-like"/>
    <property type="match status" value="2"/>
</dbReference>
<organism evidence="4">
    <name type="scientific">Capitella teleta</name>
    <name type="common">Polychaete worm</name>
    <dbReference type="NCBI Taxonomy" id="283909"/>
    <lineage>
        <taxon>Eukaryota</taxon>
        <taxon>Metazoa</taxon>
        <taxon>Spiralia</taxon>
        <taxon>Lophotrochozoa</taxon>
        <taxon>Annelida</taxon>
        <taxon>Polychaeta</taxon>
        <taxon>Sedentaria</taxon>
        <taxon>Scolecida</taxon>
        <taxon>Capitellidae</taxon>
        <taxon>Capitella</taxon>
    </lineage>
</organism>
<dbReference type="InterPro" id="IPR002466">
    <property type="entry name" value="A_deamin"/>
</dbReference>
<dbReference type="InterPro" id="IPR014720">
    <property type="entry name" value="dsRBD_dom"/>
</dbReference>
<dbReference type="FunFam" id="3.30.160.20:FF:000011">
    <property type="entry name" value="double-stranded RNA-specific editase 1 isoform X1"/>
    <property type="match status" value="1"/>
</dbReference>
<dbReference type="EMBL" id="AMQN01004948">
    <property type="status" value="NOT_ANNOTATED_CDS"/>
    <property type="molecule type" value="Genomic_DNA"/>
</dbReference>
<dbReference type="SMART" id="SM00552">
    <property type="entry name" value="ADEAMc"/>
    <property type="match status" value="1"/>
</dbReference>
<protein>
    <submittedName>
        <fullName evidence="4 5">Uncharacterized protein</fullName>
    </submittedName>
</protein>
<dbReference type="EnsemblMetazoa" id="CapteT176450">
    <property type="protein sequence ID" value="CapteP176450"/>
    <property type="gene ID" value="CapteG176450"/>
</dbReference>
<evidence type="ECO:0000256" key="1">
    <source>
        <dbReference type="PROSITE-ProRule" id="PRU00266"/>
    </source>
</evidence>
<reference evidence="4 6" key="2">
    <citation type="journal article" date="2013" name="Nature">
        <title>Insights into bilaterian evolution from three spiralian genomes.</title>
        <authorList>
            <person name="Simakov O."/>
            <person name="Marletaz F."/>
            <person name="Cho S.J."/>
            <person name="Edsinger-Gonzales E."/>
            <person name="Havlak P."/>
            <person name="Hellsten U."/>
            <person name="Kuo D.H."/>
            <person name="Larsson T."/>
            <person name="Lv J."/>
            <person name="Arendt D."/>
            <person name="Savage R."/>
            <person name="Osoegawa K."/>
            <person name="de Jong P."/>
            <person name="Grimwood J."/>
            <person name="Chapman J.A."/>
            <person name="Shapiro H."/>
            <person name="Aerts A."/>
            <person name="Otillar R.P."/>
            <person name="Terry A.Y."/>
            <person name="Boore J.L."/>
            <person name="Grigoriev I.V."/>
            <person name="Lindberg D.R."/>
            <person name="Seaver E.C."/>
            <person name="Weisblat D.A."/>
            <person name="Putnam N.H."/>
            <person name="Rokhsar D.S."/>
        </authorList>
    </citation>
    <scope>NUCLEOTIDE SEQUENCE</scope>
    <source>
        <strain evidence="4 6">I ESC-2004</strain>
    </source>
</reference>
<feature type="domain" description="A to I editase" evidence="3">
    <location>
        <begin position="259"/>
        <end position="589"/>
    </location>
</feature>
<reference evidence="6" key="1">
    <citation type="submission" date="2012-12" db="EMBL/GenBank/DDBJ databases">
        <authorList>
            <person name="Hellsten U."/>
            <person name="Grimwood J."/>
            <person name="Chapman J.A."/>
            <person name="Shapiro H."/>
            <person name="Aerts A."/>
            <person name="Otillar R.P."/>
            <person name="Terry A.Y."/>
            <person name="Boore J.L."/>
            <person name="Simakov O."/>
            <person name="Marletaz F."/>
            <person name="Cho S.-J."/>
            <person name="Edsinger-Gonzales E."/>
            <person name="Havlak P."/>
            <person name="Kuo D.-H."/>
            <person name="Larsson T."/>
            <person name="Lv J."/>
            <person name="Arendt D."/>
            <person name="Savage R."/>
            <person name="Osoegawa K."/>
            <person name="de Jong P."/>
            <person name="Lindberg D.R."/>
            <person name="Seaver E.C."/>
            <person name="Weisblat D.A."/>
            <person name="Putnam N.H."/>
            <person name="Grigoriev I.V."/>
            <person name="Rokhsar D.S."/>
        </authorList>
    </citation>
    <scope>NUCLEOTIDE SEQUENCE</scope>
    <source>
        <strain evidence="6">I ESC-2004</strain>
    </source>
</reference>
<feature type="domain" description="DRBM" evidence="2">
    <location>
        <begin position="1"/>
        <end position="61"/>
    </location>
</feature>
<dbReference type="GO" id="GO:0003725">
    <property type="term" value="F:double-stranded RNA binding"/>
    <property type="evidence" value="ECO:0007669"/>
    <property type="project" value="TreeGrafter"/>
</dbReference>
<dbReference type="GO" id="GO:0006396">
    <property type="term" value="P:RNA processing"/>
    <property type="evidence" value="ECO:0007669"/>
    <property type="project" value="InterPro"/>
</dbReference>
<dbReference type="OrthoDB" id="10268011at2759"/>
<proteinExistence type="predicted"/>
<sequence length="592" mass="64908">MQLNEIRPGLDFVLTEQVGPVHAPTFTMTVDVMGNKFQGTGSTKKKAKLLAAEKALAAFVQHPNAADARQVLRSPQPATSDFTQDADDINSLYQDFQGNGAVTPPSSVPAKKLSVQPAGKNPIMILNELRPGIKFEFGSESGESQNKSFVMRVEVDGQSFQGSGRNKKLAKARAAQAALKNVFHLNFAVAPVAGSKIPLSEQTASSSSTQVMADKISELIHNQFSLLTNQYTSPYARRKVLAGIVQTQGRDFDTARVISVTTGTKCINGEYINDRGQALNDCHAEILARRCLRRYFFQQLSRAANPSTAQQSIFEAREGGGYKLIPGIEFHLYISTSPCGDARIFSPHEAQDADEGSKDPHPNRKARGQLRTKIESGEGTIPVKSCSVIQTWDGVLEGQRLLTMSCSDKLSKWVVLGVQGALLSHFIEPVYLSSIIIGSLYHGVHLSRAIYDRLSSSLKPLPTPFKEHKPLLSSISNTESRQPGKAPNFACIWVTGQTELDVVQSNTGKLESGSTSPICKYQMLREFHELLRAEPSTITPLESLRKATVYADIKAKAEKYQEAKTLLFKSYVEADLGSWVKKPFEQDQFQAA</sequence>